<name>A0A0A9H8L8_ARUDO</name>
<accession>A0A0A9H8L8</accession>
<sequence>MISTKLTMKLCKYISSKKKLCVYLFANRTI</sequence>
<protein>
    <submittedName>
        <fullName evidence="1">Uncharacterized protein</fullName>
    </submittedName>
</protein>
<evidence type="ECO:0000313" key="1">
    <source>
        <dbReference type="EMBL" id="JAE32124.1"/>
    </source>
</evidence>
<reference evidence="1" key="2">
    <citation type="journal article" date="2015" name="Data Brief">
        <title>Shoot transcriptome of the giant reed, Arundo donax.</title>
        <authorList>
            <person name="Barrero R.A."/>
            <person name="Guerrero F.D."/>
            <person name="Moolhuijzen P."/>
            <person name="Goolsby J.A."/>
            <person name="Tidwell J."/>
            <person name="Bellgard S.E."/>
            <person name="Bellgard M.I."/>
        </authorList>
    </citation>
    <scope>NUCLEOTIDE SEQUENCE</scope>
    <source>
        <tissue evidence="1">Shoot tissue taken approximately 20 cm above the soil surface</tissue>
    </source>
</reference>
<dbReference type="EMBL" id="GBRH01165772">
    <property type="protein sequence ID" value="JAE32124.1"/>
    <property type="molecule type" value="Transcribed_RNA"/>
</dbReference>
<organism evidence="1">
    <name type="scientific">Arundo donax</name>
    <name type="common">Giant reed</name>
    <name type="synonym">Donax arundinaceus</name>
    <dbReference type="NCBI Taxonomy" id="35708"/>
    <lineage>
        <taxon>Eukaryota</taxon>
        <taxon>Viridiplantae</taxon>
        <taxon>Streptophyta</taxon>
        <taxon>Embryophyta</taxon>
        <taxon>Tracheophyta</taxon>
        <taxon>Spermatophyta</taxon>
        <taxon>Magnoliopsida</taxon>
        <taxon>Liliopsida</taxon>
        <taxon>Poales</taxon>
        <taxon>Poaceae</taxon>
        <taxon>PACMAD clade</taxon>
        <taxon>Arundinoideae</taxon>
        <taxon>Arundineae</taxon>
        <taxon>Arundo</taxon>
    </lineage>
</organism>
<reference evidence="1" key="1">
    <citation type="submission" date="2014-09" db="EMBL/GenBank/DDBJ databases">
        <authorList>
            <person name="Magalhaes I.L.F."/>
            <person name="Oliveira U."/>
            <person name="Santos F.R."/>
            <person name="Vidigal T.H.D.A."/>
            <person name="Brescovit A.D."/>
            <person name="Santos A.J."/>
        </authorList>
    </citation>
    <scope>NUCLEOTIDE SEQUENCE</scope>
    <source>
        <tissue evidence="1">Shoot tissue taken approximately 20 cm above the soil surface</tissue>
    </source>
</reference>
<dbReference type="AlphaFoldDB" id="A0A0A9H8L8"/>
<proteinExistence type="predicted"/>